<proteinExistence type="predicted"/>
<dbReference type="Pfam" id="PF01494">
    <property type="entry name" value="FAD_binding_3"/>
    <property type="match status" value="1"/>
</dbReference>
<dbReference type="GO" id="GO:0004497">
    <property type="term" value="F:monooxygenase activity"/>
    <property type="evidence" value="ECO:0007669"/>
    <property type="project" value="UniProtKB-KW"/>
</dbReference>
<dbReference type="PRINTS" id="PR00420">
    <property type="entry name" value="RNGMNOXGNASE"/>
</dbReference>
<comment type="caution">
    <text evidence="5">The sequence shown here is derived from an EMBL/GenBank/DDBJ whole genome shotgun (WGS) entry which is preliminary data.</text>
</comment>
<dbReference type="Gene3D" id="3.50.50.60">
    <property type="entry name" value="FAD/NAD(P)-binding domain"/>
    <property type="match status" value="1"/>
</dbReference>
<evidence type="ECO:0000313" key="5">
    <source>
        <dbReference type="EMBL" id="MCM6772587.1"/>
    </source>
</evidence>
<dbReference type="AlphaFoldDB" id="A0A9X2E1P5"/>
<name>A0A9X2E1P5_9NOCA</name>
<evidence type="ECO:0000313" key="6">
    <source>
        <dbReference type="Proteomes" id="UP001139157"/>
    </source>
</evidence>
<dbReference type="RefSeq" id="WP_251909433.1">
    <property type="nucleotide sequence ID" value="NZ_JAMRXG010000001.1"/>
</dbReference>
<dbReference type="GO" id="GO:0071949">
    <property type="term" value="F:FAD binding"/>
    <property type="evidence" value="ECO:0007669"/>
    <property type="project" value="InterPro"/>
</dbReference>
<dbReference type="SUPFAM" id="SSF51905">
    <property type="entry name" value="FAD/NAD(P)-binding domain"/>
    <property type="match status" value="1"/>
</dbReference>
<dbReference type="InterPro" id="IPR002938">
    <property type="entry name" value="FAD-bd"/>
</dbReference>
<keyword evidence="6" id="KW-1185">Reference proteome</keyword>
<dbReference type="PANTHER" id="PTHR13789">
    <property type="entry name" value="MONOOXYGENASE"/>
    <property type="match status" value="1"/>
</dbReference>
<dbReference type="InterPro" id="IPR036188">
    <property type="entry name" value="FAD/NAD-bd_sf"/>
</dbReference>
<reference evidence="5" key="1">
    <citation type="submission" date="2022-06" db="EMBL/GenBank/DDBJ databases">
        <title>Novel species in genus nocardia.</title>
        <authorList>
            <person name="Li F."/>
        </authorList>
    </citation>
    <scope>NUCLEOTIDE SEQUENCE</scope>
    <source>
        <strain evidence="5">CDC141</strain>
    </source>
</reference>
<feature type="region of interest" description="Disordered" evidence="3">
    <location>
        <begin position="388"/>
        <end position="412"/>
    </location>
</feature>
<sequence>MAPTSPPRVIVIGAGIGGLAAAISLNKLGIDVEIYERATELKPVGFGLSVGANAISALRSIGLDLRLAERGRTLETYRIFTSGGTLLRSLPIAEAMAALPDATVQIGRPDLQRALLDAAAGIPLHLGSAATGFETASDSGPVRVRFADGRSAEGDALVGADGVRSAIRRGLVGPHDEERYGGYVAWLALAPFAHPRFPPGSANHYWAKGKRFGIIDIGGGRAYWWGTEEIPEPTDRTWKPDKDRIVRTFADWPEEVRAVIDTTPADAILGVPETDRPFLENWGAGPVTLLGDAAHPMLSSLGQGACMAIEDAVVLARSLAASTDPATGLRRYEDARRDRVRDMVALAHRVSRFEQGPTRLRAALRDTAVRLLPHRQLVRSLRAPLAFPDPSPGSAAPFAHLSPNPTGKRDDC</sequence>
<evidence type="ECO:0000256" key="3">
    <source>
        <dbReference type="SAM" id="MobiDB-lite"/>
    </source>
</evidence>
<keyword evidence="2 5" id="KW-0503">Monooxygenase</keyword>
<accession>A0A9X2E1P5</accession>
<organism evidence="5 6">
    <name type="scientific">Nocardia pulmonis</name>
    <dbReference type="NCBI Taxonomy" id="2951408"/>
    <lineage>
        <taxon>Bacteria</taxon>
        <taxon>Bacillati</taxon>
        <taxon>Actinomycetota</taxon>
        <taxon>Actinomycetes</taxon>
        <taxon>Mycobacteriales</taxon>
        <taxon>Nocardiaceae</taxon>
        <taxon>Nocardia</taxon>
    </lineage>
</organism>
<dbReference type="Proteomes" id="UP001139157">
    <property type="component" value="Unassembled WGS sequence"/>
</dbReference>
<feature type="domain" description="FAD-binding" evidence="4">
    <location>
        <begin position="9"/>
        <end position="345"/>
    </location>
</feature>
<gene>
    <name evidence="5" type="ORF">NDR86_03750</name>
</gene>
<evidence type="ECO:0000256" key="1">
    <source>
        <dbReference type="ARBA" id="ARBA00023002"/>
    </source>
</evidence>
<evidence type="ECO:0000256" key="2">
    <source>
        <dbReference type="ARBA" id="ARBA00023033"/>
    </source>
</evidence>
<dbReference type="EMBL" id="JAMRXG010000001">
    <property type="protein sequence ID" value="MCM6772587.1"/>
    <property type="molecule type" value="Genomic_DNA"/>
</dbReference>
<evidence type="ECO:0000259" key="4">
    <source>
        <dbReference type="Pfam" id="PF01494"/>
    </source>
</evidence>
<dbReference type="InterPro" id="IPR050493">
    <property type="entry name" value="FAD-dep_Monooxygenase_BioMet"/>
</dbReference>
<dbReference type="PANTHER" id="PTHR13789:SF309">
    <property type="entry name" value="PUTATIVE (AFU_ORTHOLOGUE AFUA_6G14510)-RELATED"/>
    <property type="match status" value="1"/>
</dbReference>
<protein>
    <submittedName>
        <fullName evidence="5">FAD-dependent monooxygenase</fullName>
    </submittedName>
</protein>
<keyword evidence="1" id="KW-0560">Oxidoreductase</keyword>